<sequence length="119" mass="13275">MPPPCLTSRAACNASQRGMCDLTNEHHLADCTAFGCAQNLSHLYLHPDHKQRLLLTTTPHIIGIPRRCRWFGAPTWSGWGRVDQHQPSGSTEESRFNRHNVNTCVPARIAYGTIMIGVI</sequence>
<proteinExistence type="predicted"/>
<protein>
    <submittedName>
        <fullName evidence="1">Uncharacterized protein</fullName>
    </submittedName>
</protein>
<accession>A0A1Y2MDZ7</accession>
<keyword evidence="2" id="KW-1185">Reference proteome</keyword>
<dbReference type="Proteomes" id="UP000193240">
    <property type="component" value="Unassembled WGS sequence"/>
</dbReference>
<gene>
    <name evidence="1" type="ORF">B5807_00415</name>
</gene>
<name>A0A1Y2MDZ7_EPING</name>
<organism evidence="1 2">
    <name type="scientific">Epicoccum nigrum</name>
    <name type="common">Soil fungus</name>
    <name type="synonym">Epicoccum purpurascens</name>
    <dbReference type="NCBI Taxonomy" id="105696"/>
    <lineage>
        <taxon>Eukaryota</taxon>
        <taxon>Fungi</taxon>
        <taxon>Dikarya</taxon>
        <taxon>Ascomycota</taxon>
        <taxon>Pezizomycotina</taxon>
        <taxon>Dothideomycetes</taxon>
        <taxon>Pleosporomycetidae</taxon>
        <taxon>Pleosporales</taxon>
        <taxon>Pleosporineae</taxon>
        <taxon>Didymellaceae</taxon>
        <taxon>Epicoccum</taxon>
    </lineage>
</organism>
<dbReference type="AlphaFoldDB" id="A0A1Y2MDZ7"/>
<dbReference type="EMBL" id="KZ107838">
    <property type="protein sequence ID" value="OSS53438.1"/>
    <property type="molecule type" value="Genomic_DNA"/>
</dbReference>
<evidence type="ECO:0000313" key="1">
    <source>
        <dbReference type="EMBL" id="OSS53438.1"/>
    </source>
</evidence>
<reference evidence="1 2" key="1">
    <citation type="journal article" date="2017" name="Genome Announc.">
        <title>Genome sequence of the saprophytic ascomycete Epicoccum nigrum ICMP 19927 strain isolated from New Zealand.</title>
        <authorList>
            <person name="Fokin M."/>
            <person name="Fleetwood D."/>
            <person name="Weir B.S."/>
            <person name="Villas-Boas S.G."/>
        </authorList>
    </citation>
    <scope>NUCLEOTIDE SEQUENCE [LARGE SCALE GENOMIC DNA]</scope>
    <source>
        <strain evidence="1 2">ICMP 19927</strain>
    </source>
</reference>
<dbReference type="InParanoid" id="A0A1Y2MDZ7"/>
<evidence type="ECO:0000313" key="2">
    <source>
        <dbReference type="Proteomes" id="UP000193240"/>
    </source>
</evidence>